<dbReference type="OrthoDB" id="15717at2759"/>
<dbReference type="InterPro" id="IPR052950">
    <property type="entry name" value="CISD"/>
</dbReference>
<dbReference type="Proteomes" id="UP000708208">
    <property type="component" value="Unassembled WGS sequence"/>
</dbReference>
<organism evidence="2 3">
    <name type="scientific">Allacma fusca</name>
    <dbReference type="NCBI Taxonomy" id="39272"/>
    <lineage>
        <taxon>Eukaryota</taxon>
        <taxon>Metazoa</taxon>
        <taxon>Ecdysozoa</taxon>
        <taxon>Arthropoda</taxon>
        <taxon>Hexapoda</taxon>
        <taxon>Collembola</taxon>
        <taxon>Symphypleona</taxon>
        <taxon>Sminthuridae</taxon>
        <taxon>Allacma</taxon>
    </lineage>
</organism>
<dbReference type="Pfam" id="PF09360">
    <property type="entry name" value="zf-CDGSH"/>
    <property type="match status" value="2"/>
</dbReference>
<reference evidence="2" key="1">
    <citation type="submission" date="2021-06" db="EMBL/GenBank/DDBJ databases">
        <authorList>
            <person name="Hodson N. C."/>
            <person name="Mongue J. A."/>
            <person name="Jaron S. K."/>
        </authorList>
    </citation>
    <scope>NUCLEOTIDE SEQUENCE</scope>
</reference>
<dbReference type="PANTHER" id="PTHR46491">
    <property type="entry name" value="CDGSH IRON SULFUR DOMAIN PROTEIN HOMOLOG"/>
    <property type="match status" value="1"/>
</dbReference>
<evidence type="ECO:0000313" key="3">
    <source>
        <dbReference type="Proteomes" id="UP000708208"/>
    </source>
</evidence>
<comment type="caution">
    <text evidence="2">The sequence shown here is derived from an EMBL/GenBank/DDBJ whole genome shotgun (WGS) entry which is preliminary data.</text>
</comment>
<dbReference type="AlphaFoldDB" id="A0A8J2PYK6"/>
<proteinExistence type="predicted"/>
<accession>A0A8J2PYK6</accession>
<keyword evidence="3" id="KW-1185">Reference proteome</keyword>
<sequence length="146" mass="17050">MLLYRSGSTLLLKKCLISPSQKFVQPFEAASMRQKVTTQVPYEKLDIYTQKAVNQPGKGKIYDKKPFKFFCEKGKTYLWCTCGYSHSQPFCDGHHKNPHFRIKMKPLIFLCPESKEYWFCNCKQTKQRPFCDGTHRLPEIQAAVKS</sequence>
<evidence type="ECO:0000259" key="1">
    <source>
        <dbReference type="SMART" id="SM00704"/>
    </source>
</evidence>
<feature type="domain" description="Iron-binding zinc finger CDGSH type" evidence="1">
    <location>
        <begin position="64"/>
        <end position="101"/>
    </location>
</feature>
<evidence type="ECO:0000313" key="2">
    <source>
        <dbReference type="EMBL" id="CAG7826665.1"/>
    </source>
</evidence>
<dbReference type="GO" id="GO:0005739">
    <property type="term" value="C:mitochondrion"/>
    <property type="evidence" value="ECO:0007669"/>
    <property type="project" value="TreeGrafter"/>
</dbReference>
<dbReference type="SMART" id="SM00704">
    <property type="entry name" value="ZnF_CDGSH"/>
    <property type="match status" value="2"/>
</dbReference>
<dbReference type="InterPro" id="IPR018967">
    <property type="entry name" value="FeS-contain_CDGSH-typ"/>
</dbReference>
<name>A0A8J2PYK6_9HEXA</name>
<dbReference type="PANTHER" id="PTHR46491:SF3">
    <property type="entry name" value="CDGSH IRON-SULFUR DOMAIN-CONTAINING PROTEIN 3, MITOCHONDRIAL"/>
    <property type="match status" value="1"/>
</dbReference>
<gene>
    <name evidence="2" type="ORF">AFUS01_LOCUS36709</name>
</gene>
<dbReference type="EMBL" id="CAJVCH010540678">
    <property type="protein sequence ID" value="CAG7826665.1"/>
    <property type="molecule type" value="Genomic_DNA"/>
</dbReference>
<dbReference type="GO" id="GO:0051537">
    <property type="term" value="F:2 iron, 2 sulfur cluster binding"/>
    <property type="evidence" value="ECO:0007669"/>
    <property type="project" value="InterPro"/>
</dbReference>
<protein>
    <recommendedName>
        <fullName evidence="1">Iron-binding zinc finger CDGSH type domain-containing protein</fullName>
    </recommendedName>
</protein>
<feature type="domain" description="Iron-binding zinc finger CDGSH type" evidence="1">
    <location>
        <begin position="104"/>
        <end position="141"/>
    </location>
</feature>